<organism evidence="1 2">
    <name type="scientific">Exophiala sideris</name>
    <dbReference type="NCBI Taxonomy" id="1016849"/>
    <lineage>
        <taxon>Eukaryota</taxon>
        <taxon>Fungi</taxon>
        <taxon>Dikarya</taxon>
        <taxon>Ascomycota</taxon>
        <taxon>Pezizomycotina</taxon>
        <taxon>Eurotiomycetes</taxon>
        <taxon>Chaetothyriomycetidae</taxon>
        <taxon>Chaetothyriales</taxon>
        <taxon>Herpotrichiellaceae</taxon>
        <taxon>Exophiala</taxon>
    </lineage>
</organism>
<gene>
    <name evidence="1" type="ORF">PV11_06058</name>
</gene>
<dbReference type="PANTHER" id="PTHR39596">
    <property type="match status" value="1"/>
</dbReference>
<evidence type="ECO:0008006" key="3">
    <source>
        <dbReference type="Google" id="ProtNLM"/>
    </source>
</evidence>
<dbReference type="STRING" id="1016849.A0A0D1YRR4"/>
<accession>A0A0D1YRR4</accession>
<proteinExistence type="predicted"/>
<dbReference type="EMBL" id="KN846952">
    <property type="protein sequence ID" value="KIV84084.1"/>
    <property type="molecule type" value="Genomic_DNA"/>
</dbReference>
<evidence type="ECO:0000313" key="1">
    <source>
        <dbReference type="EMBL" id="KIV84084.1"/>
    </source>
</evidence>
<sequence length="769" mass="86878">MDHLYRLSDPFPHDEIQVPYLCNDDYPYTGTPGEWHSFPQSCGWQQYNDDDYIRQNPQSWAAFIQTWLYFGLLSRTLRAPVISRSLVRESGPHSYLCTENLPYMLLMALRKARDTESYAQRQERKQGLTSILDAQYLMVANADERGPLPESVVLSLLILHNNVVTFITSLGSTGATVGQASSRLTAIQSRKMMPQIKARFLKSGWCPSQMEWASRQLAPPDQAVASALKRVRKDNHSVCTEEACVFNRADTKEYHTRHVPDDCTCRHVTEAQIISSQQKDCSPTTIADAAASLLQKDLLPIYTVQKGLVEVSSIVMSSADTPTTYVAISHVWSDGLGNPEFNSLPLCQLIRLQRLVDELYPDMSMDRHVPFWIDTLSVPVKPPTARSSAISKMRETYQKAAKVLVLDAELMSLDIFVPPLELALRVACAGWANRLWTYQEAVLSQDSVYRFRNGFVSQNELQVGYIDNWARNAYSGITTAGQRALQMFTIEWDREDIERGFKLHFVAEALRWRTTTKEEDEAVCLGTICGVDVTAMLKLKTAKERMIKFYQSLDFIPWGLLFSWGSKINQRGFTWAPASFLNRTTMLPRTSKSKGATWSINGLLGRGPGILFSDFGVAHDLRSFFFKDHNTQRWFLVYPVYPFADEDENIPTPYGKTFQKRKTGKAPFDVKRPFTTALLLFDPIERVDTGTNAVYVHIKSLSSGIAGESLIHVSYDEPVNLHTVDKSVLIGHMGQAMVQNFEQPGSTFFKDGLARHGLSVPSTTSWCIE</sequence>
<protein>
    <recommendedName>
        <fullName evidence="3">Heterokaryon incompatibility domain-containing protein</fullName>
    </recommendedName>
</protein>
<dbReference type="OrthoDB" id="2426273at2759"/>
<dbReference type="PANTHER" id="PTHR39596:SF2">
    <property type="entry name" value="HET DOMAIN PROTEIN (AFU_ORTHOLOGUE AFUA_1G17550)-RELATED"/>
    <property type="match status" value="1"/>
</dbReference>
<reference evidence="1 2" key="1">
    <citation type="submission" date="2015-01" db="EMBL/GenBank/DDBJ databases">
        <title>The Genome Sequence of Exophiala sideris CBS121828.</title>
        <authorList>
            <consortium name="The Broad Institute Genomics Platform"/>
            <person name="Cuomo C."/>
            <person name="de Hoog S."/>
            <person name="Gorbushina A."/>
            <person name="Stielow B."/>
            <person name="Teixiera M."/>
            <person name="Abouelleil A."/>
            <person name="Chapman S.B."/>
            <person name="Priest M."/>
            <person name="Young S.K."/>
            <person name="Wortman J."/>
            <person name="Nusbaum C."/>
            <person name="Birren B."/>
        </authorList>
    </citation>
    <scope>NUCLEOTIDE SEQUENCE [LARGE SCALE GENOMIC DNA]</scope>
    <source>
        <strain evidence="1 2">CBS 121828</strain>
    </source>
</reference>
<evidence type="ECO:0000313" key="2">
    <source>
        <dbReference type="Proteomes" id="UP000053599"/>
    </source>
</evidence>
<dbReference type="Proteomes" id="UP000053599">
    <property type="component" value="Unassembled WGS sequence"/>
</dbReference>
<dbReference type="HOGENOM" id="CLU_009388_3_0_1"/>
<name>A0A0D1YRR4_9EURO</name>
<dbReference type="AlphaFoldDB" id="A0A0D1YRR4"/>